<dbReference type="InterPro" id="IPR001763">
    <property type="entry name" value="Rhodanese-like_dom"/>
</dbReference>
<reference evidence="2 3" key="1">
    <citation type="submission" date="2023-08" db="EMBL/GenBank/DDBJ databases">
        <authorList>
            <person name="Park J.-S."/>
        </authorList>
    </citation>
    <scope>NUCLEOTIDE SEQUENCE [LARGE SCALE GENOMIC DNA]</scope>
    <source>
        <strain evidence="2 3">2205SS18-9</strain>
    </source>
</reference>
<dbReference type="EMBL" id="JAVAMP010000002">
    <property type="protein sequence ID" value="MDP5273767.1"/>
    <property type="molecule type" value="Genomic_DNA"/>
</dbReference>
<dbReference type="PROSITE" id="PS50206">
    <property type="entry name" value="RHODANESE_3"/>
    <property type="match status" value="1"/>
</dbReference>
<dbReference type="SUPFAM" id="SSF52821">
    <property type="entry name" value="Rhodanese/Cell cycle control phosphatase"/>
    <property type="match status" value="1"/>
</dbReference>
<evidence type="ECO:0000259" key="1">
    <source>
        <dbReference type="PROSITE" id="PS50206"/>
    </source>
</evidence>
<feature type="domain" description="Rhodanese" evidence="1">
    <location>
        <begin position="23"/>
        <end position="102"/>
    </location>
</feature>
<dbReference type="InterPro" id="IPR036873">
    <property type="entry name" value="Rhodanese-like_dom_sf"/>
</dbReference>
<dbReference type="Gene3D" id="3.40.250.10">
    <property type="entry name" value="Rhodanese-like domain"/>
    <property type="match status" value="1"/>
</dbReference>
<dbReference type="InterPro" id="IPR050229">
    <property type="entry name" value="GlpE_sulfurtransferase"/>
</dbReference>
<dbReference type="PANTHER" id="PTHR43031">
    <property type="entry name" value="FAD-DEPENDENT OXIDOREDUCTASE"/>
    <property type="match status" value="1"/>
</dbReference>
<sequence length="106" mass="12081">MNSYEISAADFFQKLKNKSLGGIIVDVREKMEWDYYHLDDAILHPMNTIPEKLTELPKDRTLYILCAHGIRSQHVCNFLINNGFDNVKNVSGGISAVAMLQGFQYD</sequence>
<dbReference type="Pfam" id="PF00581">
    <property type="entry name" value="Rhodanese"/>
    <property type="match status" value="1"/>
</dbReference>
<organism evidence="2 3">
    <name type="scientific">Chengkuizengella axinellae</name>
    <dbReference type="NCBI Taxonomy" id="3064388"/>
    <lineage>
        <taxon>Bacteria</taxon>
        <taxon>Bacillati</taxon>
        <taxon>Bacillota</taxon>
        <taxon>Bacilli</taxon>
        <taxon>Bacillales</taxon>
        <taxon>Paenibacillaceae</taxon>
        <taxon>Chengkuizengella</taxon>
    </lineage>
</organism>
<name>A0ABT9IXC3_9BACL</name>
<dbReference type="PANTHER" id="PTHR43031:SF17">
    <property type="entry name" value="SULFURTRANSFERASE YTWF-RELATED"/>
    <property type="match status" value="1"/>
</dbReference>
<protein>
    <submittedName>
        <fullName evidence="2">Rhodanese-like domain-containing protein</fullName>
    </submittedName>
</protein>
<accession>A0ABT9IXC3</accession>
<keyword evidence="3" id="KW-1185">Reference proteome</keyword>
<dbReference type="Proteomes" id="UP001231941">
    <property type="component" value="Unassembled WGS sequence"/>
</dbReference>
<evidence type="ECO:0000313" key="2">
    <source>
        <dbReference type="EMBL" id="MDP5273767.1"/>
    </source>
</evidence>
<gene>
    <name evidence="2" type="ORF">Q5Y73_06605</name>
</gene>
<proteinExistence type="predicted"/>
<comment type="caution">
    <text evidence="2">The sequence shown here is derived from an EMBL/GenBank/DDBJ whole genome shotgun (WGS) entry which is preliminary data.</text>
</comment>
<evidence type="ECO:0000313" key="3">
    <source>
        <dbReference type="Proteomes" id="UP001231941"/>
    </source>
</evidence>
<dbReference type="SMART" id="SM00450">
    <property type="entry name" value="RHOD"/>
    <property type="match status" value="1"/>
</dbReference>
<dbReference type="RefSeq" id="WP_305991069.1">
    <property type="nucleotide sequence ID" value="NZ_JAVAMP010000002.1"/>
</dbReference>